<reference evidence="11" key="1">
    <citation type="journal article" date="2019" name="Curr. Biol.">
        <title>Genome Sequence of Striga asiatica Provides Insight into the Evolution of Plant Parasitism.</title>
        <authorList>
            <person name="Yoshida S."/>
            <person name="Kim S."/>
            <person name="Wafula E.K."/>
            <person name="Tanskanen J."/>
            <person name="Kim Y.M."/>
            <person name="Honaas L."/>
            <person name="Yang Z."/>
            <person name="Spallek T."/>
            <person name="Conn C.E."/>
            <person name="Ichihashi Y."/>
            <person name="Cheong K."/>
            <person name="Cui S."/>
            <person name="Der J.P."/>
            <person name="Gundlach H."/>
            <person name="Jiao Y."/>
            <person name="Hori C."/>
            <person name="Ishida J.K."/>
            <person name="Kasahara H."/>
            <person name="Kiba T."/>
            <person name="Kim M.S."/>
            <person name="Koo N."/>
            <person name="Laohavisit A."/>
            <person name="Lee Y.H."/>
            <person name="Lumba S."/>
            <person name="McCourt P."/>
            <person name="Mortimer J.C."/>
            <person name="Mutuku J.M."/>
            <person name="Nomura T."/>
            <person name="Sasaki-Sekimoto Y."/>
            <person name="Seto Y."/>
            <person name="Wang Y."/>
            <person name="Wakatake T."/>
            <person name="Sakakibara H."/>
            <person name="Demura T."/>
            <person name="Yamaguchi S."/>
            <person name="Yoneyama K."/>
            <person name="Manabe R.I."/>
            <person name="Nelson D.C."/>
            <person name="Schulman A.H."/>
            <person name="Timko M.P."/>
            <person name="dePamphilis C.W."/>
            <person name="Choi D."/>
            <person name="Shirasu K."/>
        </authorList>
    </citation>
    <scope>NUCLEOTIDE SEQUENCE [LARGE SCALE GENOMIC DNA]</scope>
    <source>
        <strain evidence="11">cv. UVA1</strain>
    </source>
</reference>
<dbReference type="PANTHER" id="PTHR33163:SF40">
    <property type="entry name" value="PROTEIN TIC 214"/>
    <property type="match status" value="1"/>
</dbReference>
<comment type="subcellular location">
    <subcellularLocation>
        <location evidence="1">Plastid membrane</location>
        <topology evidence="1">Multi-pass membrane protein</topology>
    </subcellularLocation>
</comment>
<evidence type="ECO:0000313" key="11">
    <source>
        <dbReference type="Proteomes" id="UP000325081"/>
    </source>
</evidence>
<name>A0A5A7PBP1_STRAF</name>
<dbReference type="Pfam" id="PF05758">
    <property type="entry name" value="Ycf1"/>
    <property type="match status" value="2"/>
</dbReference>
<keyword evidence="6" id="KW-0813">Transport</keyword>
<evidence type="ECO:0000256" key="1">
    <source>
        <dbReference type="ARBA" id="ARBA00004446"/>
    </source>
</evidence>
<sequence>MIFQSFLLGNLAPLCIKISNSVVVVGLYYGFLTTFSIGPSYLFLLGTQIIEKEPENKVSAATGFIMGQLVMFISIYYAPLHLALGRPHTITFLGLLYLLFQFFWNNFHQDETWYWTYEIVTETTMFSIQCVFLNHLIFQLFNHCLFAGSMLARLVNIDMFRCNNKMLFVISSFVGWLIGHILFTKWLGLVLVWMQKNPSIRRIIRENRYKYLVFEYVDLADYLEFRSQYVSLILVITCCYYLNKMPSPIAFKFTEAKEKTATYGEKARREIEWWKEGEERDVEIERADNSRFKKNQKPKNRISFEEILISFFFDPNRPGRPIRYVKEAVRTEISQYFFDICKSDENERISFTSTPSLSIFLEMIKKRISGKKASPYNPWRYHLKRKGFTDDLLYRIKGLDEKSRPLNMLETRTRLCKNPYTKEYLAKKYDPFLKLAIPGETDDEKKRETSDIRTRKAVCDVEFDTRDSAKASGSTNNQEPEELYFLRYIRRHDWEQDIIKGSLRTLRRKVATLTLYYKDPNTPLFFPYNSRSLFSVVTGGIFTILYEELSDLKWSEILSKAKAKREKIIEKIWGKRKEKSEHEEIEEIEAEVGETETTTEDRRMDIVDSWDFIPHGMLIRSGLLCFQCLFRMYGVPLLIIAKNFVLFSVFHSKMRDFSYLLCMTFMERKPTFLLVGPEETIPFFDPFFPY</sequence>
<dbReference type="PANTHER" id="PTHR33163">
    <property type="entry name" value="PROTEIN TIC 214-RELATED"/>
    <property type="match status" value="1"/>
</dbReference>
<dbReference type="Proteomes" id="UP000325081">
    <property type="component" value="Unassembled WGS sequence"/>
</dbReference>
<accession>A0A5A7PBP1</accession>
<evidence type="ECO:0000256" key="7">
    <source>
        <dbReference type="ARBA" id="ARBA00022989"/>
    </source>
</evidence>
<dbReference type="GO" id="GO:0015031">
    <property type="term" value="P:protein transport"/>
    <property type="evidence" value="ECO:0007669"/>
    <property type="project" value="UniProtKB-KW"/>
</dbReference>
<evidence type="ECO:0000256" key="8">
    <source>
        <dbReference type="ARBA" id="ARBA00029978"/>
    </source>
</evidence>
<proteinExistence type="inferred from homology"/>
<gene>
    <name evidence="10" type="ORF">STAS_06020</name>
</gene>
<protein>
    <recommendedName>
        <fullName evidence="4">Protein TIC 214</fullName>
    </recommendedName>
    <alternativeName>
        <fullName evidence="8">Translocon at the inner envelope membrane of chloroplasts 214</fullName>
    </alternativeName>
</protein>
<evidence type="ECO:0000313" key="10">
    <source>
        <dbReference type="EMBL" id="GER30102.1"/>
    </source>
</evidence>
<keyword evidence="6" id="KW-0653">Protein transport</keyword>
<evidence type="ECO:0000256" key="4">
    <source>
        <dbReference type="ARBA" id="ARBA00016640"/>
    </source>
</evidence>
<dbReference type="AlphaFoldDB" id="A0A5A7PBP1"/>
<keyword evidence="5 9" id="KW-0812">Transmembrane</keyword>
<comment type="similarity">
    <text evidence="2">Belongs to the TIC214 family.</text>
</comment>
<evidence type="ECO:0000256" key="3">
    <source>
        <dbReference type="ARBA" id="ARBA00011510"/>
    </source>
</evidence>
<feature type="transmembrane region" description="Helical" evidence="9">
    <location>
        <begin position="630"/>
        <end position="650"/>
    </location>
</feature>
<keyword evidence="11" id="KW-1185">Reference proteome</keyword>
<feature type="transmembrane region" description="Helical" evidence="9">
    <location>
        <begin position="21"/>
        <end position="46"/>
    </location>
</feature>
<evidence type="ECO:0000256" key="5">
    <source>
        <dbReference type="ARBA" id="ARBA00022692"/>
    </source>
</evidence>
<keyword evidence="9" id="KW-0472">Membrane</keyword>
<evidence type="ECO:0000256" key="9">
    <source>
        <dbReference type="SAM" id="Phobius"/>
    </source>
</evidence>
<comment type="caution">
    <text evidence="10">The sequence shown here is derived from an EMBL/GenBank/DDBJ whole genome shotgun (WGS) entry which is preliminary data.</text>
</comment>
<dbReference type="EMBL" id="BKCP01004295">
    <property type="protein sequence ID" value="GER30102.1"/>
    <property type="molecule type" value="Genomic_DNA"/>
</dbReference>
<feature type="transmembrane region" description="Helical" evidence="9">
    <location>
        <begin position="58"/>
        <end position="78"/>
    </location>
</feature>
<keyword evidence="7 9" id="KW-1133">Transmembrane helix</keyword>
<dbReference type="InterPro" id="IPR008896">
    <property type="entry name" value="TIC214"/>
</dbReference>
<comment type="subunit">
    <text evidence="3">Part of the Tic complex.</text>
</comment>
<feature type="transmembrane region" description="Helical" evidence="9">
    <location>
        <begin position="90"/>
        <end position="107"/>
    </location>
</feature>
<organism evidence="10 11">
    <name type="scientific">Striga asiatica</name>
    <name type="common">Asiatic witchweed</name>
    <name type="synonym">Buchnera asiatica</name>
    <dbReference type="NCBI Taxonomy" id="4170"/>
    <lineage>
        <taxon>Eukaryota</taxon>
        <taxon>Viridiplantae</taxon>
        <taxon>Streptophyta</taxon>
        <taxon>Embryophyta</taxon>
        <taxon>Tracheophyta</taxon>
        <taxon>Spermatophyta</taxon>
        <taxon>Magnoliopsida</taxon>
        <taxon>eudicotyledons</taxon>
        <taxon>Gunneridae</taxon>
        <taxon>Pentapetalae</taxon>
        <taxon>asterids</taxon>
        <taxon>lamiids</taxon>
        <taxon>Lamiales</taxon>
        <taxon>Orobanchaceae</taxon>
        <taxon>Buchnereae</taxon>
        <taxon>Striga</taxon>
    </lineage>
</organism>
<evidence type="ECO:0000256" key="2">
    <source>
        <dbReference type="ARBA" id="ARBA00009956"/>
    </source>
</evidence>
<dbReference type="OrthoDB" id="1401014at2759"/>
<dbReference type="GO" id="GO:0042170">
    <property type="term" value="C:plastid membrane"/>
    <property type="evidence" value="ECO:0007669"/>
    <property type="project" value="UniProtKB-SubCell"/>
</dbReference>
<feature type="transmembrane region" description="Helical" evidence="9">
    <location>
        <begin position="167"/>
        <end position="194"/>
    </location>
</feature>
<evidence type="ECO:0000256" key="6">
    <source>
        <dbReference type="ARBA" id="ARBA00022927"/>
    </source>
</evidence>